<keyword evidence="1" id="KW-1133">Transmembrane helix</keyword>
<evidence type="ECO:0000313" key="3">
    <source>
        <dbReference type="Proteomes" id="UP000322927"/>
    </source>
</evidence>
<dbReference type="AlphaFoldDB" id="A0A5P2BSW4"/>
<accession>A0A5P2BSW4</accession>
<gene>
    <name evidence="2" type="ORF">DEJ48_04750</name>
</gene>
<keyword evidence="1" id="KW-0812">Transmembrane</keyword>
<dbReference type="EMBL" id="CP029192">
    <property type="protein sequence ID" value="QES32798.1"/>
    <property type="molecule type" value="Genomic_DNA"/>
</dbReference>
<dbReference type="Proteomes" id="UP000322927">
    <property type="component" value="Chromosome"/>
</dbReference>
<name>A0A5P2BSW4_STRVZ</name>
<organism evidence="2 3">
    <name type="scientific">Streptomyces venezuelae</name>
    <dbReference type="NCBI Taxonomy" id="54571"/>
    <lineage>
        <taxon>Bacteria</taxon>
        <taxon>Bacillati</taxon>
        <taxon>Actinomycetota</taxon>
        <taxon>Actinomycetes</taxon>
        <taxon>Kitasatosporales</taxon>
        <taxon>Streptomycetaceae</taxon>
        <taxon>Streptomyces</taxon>
    </lineage>
</organism>
<reference evidence="2 3" key="1">
    <citation type="submission" date="2018-05" db="EMBL/GenBank/DDBJ databases">
        <title>Streptomyces venezuelae.</title>
        <authorList>
            <person name="Kim W."/>
            <person name="Lee N."/>
            <person name="Cho B.-K."/>
        </authorList>
    </citation>
    <scope>NUCLEOTIDE SEQUENCE [LARGE SCALE GENOMIC DNA]</scope>
    <source>
        <strain evidence="2 3">ATCC 14584</strain>
    </source>
</reference>
<evidence type="ECO:0000256" key="1">
    <source>
        <dbReference type="SAM" id="Phobius"/>
    </source>
</evidence>
<keyword evidence="1" id="KW-0472">Membrane</keyword>
<evidence type="ECO:0000313" key="2">
    <source>
        <dbReference type="EMBL" id="QES32798.1"/>
    </source>
</evidence>
<protein>
    <submittedName>
        <fullName evidence="2">Uncharacterized protein</fullName>
    </submittedName>
</protein>
<sequence length="106" mass="11398">MGSELQHLSKCMRAGAALPDWKRLPLDHRVREGNSMGDTSIDSLTQRVLVSVTTAVVLGLVAGLLVLVGGTPFSGAVVFAGWTALLWAPIVFVGTLLYDTYKKRKT</sequence>
<proteinExistence type="predicted"/>
<feature type="transmembrane region" description="Helical" evidence="1">
    <location>
        <begin position="76"/>
        <end position="98"/>
    </location>
</feature>
<feature type="transmembrane region" description="Helical" evidence="1">
    <location>
        <begin position="48"/>
        <end position="70"/>
    </location>
</feature>